<evidence type="ECO:0000313" key="2">
    <source>
        <dbReference type="EMBL" id="RDB70496.1"/>
    </source>
</evidence>
<sequence>MAHPRGHGTRAEREGPGAPVACDARRGVEALTVDAFRLSDAASAHLVSRPLTAAERGRGEALRVLRCVRAAEPDALTWAVLYFKRGAFLGEEPQLAGVGAMLSRILSCNAVPACDSMLICDDDWNVREFQVTLPLNTRFFSLRCGAARCSVGWSRRNELLDAHYLEIRHAAADDAYERWLFAGRDEGSGVRRAEGPLMSIVTPAYKTPPAFLREMIDSVRAQRYENWELVLVNASPDDEGMREVLASYDDDRIQVIEHPTNDGIAGNTNVGIAASHGAYVSFLDHDDLLEPDALLQYVEAIERSEEPVDMLYCDEDSLNERGTYGWPLFKPTFNPDLLYSNNYVIHWLTVSRFVLDRTTRSSKDVDGAQDYDLTLKAGEVARKIVRVPRVLYHWRIHQGSINANPDSKPYAQLAGQRALEGHFERRGVSARVNQESVVCTYRSNFLLPDASAPRVTCALMGDVATPALFDALNAYASSTETGSYEVLRYASDTPVERNKALEEASGQVILYVSSPIGSVSEDAIGMLAGCMERAEVAAVSPQVLRADGLIDYAGLCIQPSGKLMYMSRYLPTNDYAYVGRSQRPYDALLVNHALLMLRVDDACRAGGFDASFETSAYASACLCMTMHQAGMLAVYLASVRFSQAATGSLLASTVGVHAVQDRDLLARRFGILYGQGDPSHNPNFDPESAYYRLKW</sequence>
<dbReference type="EMBL" id="PPTT01000005">
    <property type="protein sequence ID" value="RDB70496.1"/>
    <property type="molecule type" value="Genomic_DNA"/>
</dbReference>
<reference evidence="3" key="3">
    <citation type="journal article" date="2019" name="Microbiol. Resour. Announc.">
        <title>Draft Genome Sequences of Type Strains of Gordonibacter faecihominis, Paraeggerthella hongkongensis, Parvibacter caecicola,Slackia equolifaciens, Slackia faecicanis, and Slackia isoflavoniconvertens.</title>
        <authorList>
            <person name="Danylec N."/>
            <person name="Stoll D.A."/>
            <person name="Dotsch A."/>
            <person name="Huch M."/>
        </authorList>
    </citation>
    <scope>NUCLEOTIDE SEQUENCE</scope>
    <source>
        <strain evidence="3">DSM 16107</strain>
    </source>
</reference>
<dbReference type="EMBL" id="QICC01000012">
    <property type="protein sequence ID" value="RNM42439.1"/>
    <property type="molecule type" value="Genomic_DNA"/>
</dbReference>
<evidence type="ECO:0000259" key="1">
    <source>
        <dbReference type="Pfam" id="PF00535"/>
    </source>
</evidence>
<evidence type="ECO:0000313" key="4">
    <source>
        <dbReference type="Proteomes" id="UP000253817"/>
    </source>
</evidence>
<dbReference type="PANTHER" id="PTHR22916:SF3">
    <property type="entry name" value="UDP-GLCNAC:BETAGAL BETA-1,3-N-ACETYLGLUCOSAMINYLTRANSFERASE-LIKE PROTEIN 1"/>
    <property type="match status" value="1"/>
</dbReference>
<proteinExistence type="predicted"/>
<organism evidence="3 5">
    <name type="scientific">Eggerthella sinensis</name>
    <dbReference type="NCBI Taxonomy" id="242230"/>
    <lineage>
        <taxon>Bacteria</taxon>
        <taxon>Bacillati</taxon>
        <taxon>Actinomycetota</taxon>
        <taxon>Coriobacteriia</taxon>
        <taxon>Eggerthellales</taxon>
        <taxon>Eggerthellaceae</taxon>
        <taxon>Eggerthella</taxon>
    </lineage>
</organism>
<reference evidence="5" key="2">
    <citation type="submission" date="2018-05" db="EMBL/GenBank/DDBJ databases">
        <title>Genome Sequencing of selected type strains of the family Eggerthellaceae.</title>
        <authorList>
            <person name="Danylec N."/>
            <person name="Stoll D.A."/>
            <person name="Doetsch A."/>
            <person name="Huch M."/>
        </authorList>
    </citation>
    <scope>NUCLEOTIDE SEQUENCE [LARGE SCALE GENOMIC DNA]</scope>
    <source>
        <strain evidence="5">DSM 16107</strain>
    </source>
</reference>
<dbReference type="CDD" id="cd04184">
    <property type="entry name" value="GT2_RfbC_Mx_like"/>
    <property type="match status" value="1"/>
</dbReference>
<evidence type="ECO:0000313" key="3">
    <source>
        <dbReference type="EMBL" id="RNM42439.1"/>
    </source>
</evidence>
<dbReference type="SUPFAM" id="SSF53448">
    <property type="entry name" value="Nucleotide-diphospho-sugar transferases"/>
    <property type="match status" value="2"/>
</dbReference>
<reference evidence="2 4" key="1">
    <citation type="journal article" date="2018" name="Elife">
        <title>Discovery and characterization of a prevalent human gut bacterial enzyme sufficient for the inactivation of a family of plant toxins.</title>
        <authorList>
            <person name="Koppel N."/>
            <person name="Bisanz J.E."/>
            <person name="Pandelia M.E."/>
            <person name="Turnbaugh P.J."/>
            <person name="Balskus E.P."/>
        </authorList>
    </citation>
    <scope>NUCLEOTIDE SEQUENCE [LARGE SCALE GENOMIC DNA]</scope>
    <source>
        <strain evidence="2 4">DSM 16107</strain>
    </source>
</reference>
<feature type="domain" description="Glycosyltransferase 2-like" evidence="1">
    <location>
        <begin position="199"/>
        <end position="312"/>
    </location>
</feature>
<accession>A0A3N0IZL3</accession>
<dbReference type="AlphaFoldDB" id="A0A3N0IZL3"/>
<dbReference type="InterPro" id="IPR001173">
    <property type="entry name" value="Glyco_trans_2-like"/>
</dbReference>
<dbReference type="Pfam" id="PF00535">
    <property type="entry name" value="Glycos_transf_2"/>
    <property type="match status" value="1"/>
</dbReference>
<protein>
    <recommendedName>
        <fullName evidence="1">Glycosyltransferase 2-like domain-containing protein</fullName>
    </recommendedName>
</protein>
<dbReference type="PANTHER" id="PTHR22916">
    <property type="entry name" value="GLYCOSYLTRANSFERASE"/>
    <property type="match status" value="1"/>
</dbReference>
<dbReference type="GO" id="GO:0016758">
    <property type="term" value="F:hexosyltransferase activity"/>
    <property type="evidence" value="ECO:0007669"/>
    <property type="project" value="UniProtKB-ARBA"/>
</dbReference>
<evidence type="ECO:0000313" key="5">
    <source>
        <dbReference type="Proteomes" id="UP000270112"/>
    </source>
</evidence>
<comment type="caution">
    <text evidence="3">The sequence shown here is derived from an EMBL/GenBank/DDBJ whole genome shotgun (WGS) entry which is preliminary data.</text>
</comment>
<keyword evidence="4" id="KW-1185">Reference proteome</keyword>
<dbReference type="Gene3D" id="3.90.550.10">
    <property type="entry name" value="Spore Coat Polysaccharide Biosynthesis Protein SpsA, Chain A"/>
    <property type="match status" value="2"/>
</dbReference>
<dbReference type="Proteomes" id="UP000253817">
    <property type="component" value="Unassembled WGS sequence"/>
</dbReference>
<name>A0A3N0IZL3_9ACTN</name>
<gene>
    <name evidence="2" type="ORF">C1876_04530</name>
    <name evidence="3" type="ORF">DMP09_04705</name>
</gene>
<dbReference type="Proteomes" id="UP000270112">
    <property type="component" value="Unassembled WGS sequence"/>
</dbReference>
<dbReference type="InterPro" id="IPR029044">
    <property type="entry name" value="Nucleotide-diphossugar_trans"/>
</dbReference>